<feature type="transmembrane region" description="Helical" evidence="6">
    <location>
        <begin position="6"/>
        <end position="28"/>
    </location>
</feature>
<gene>
    <name evidence="7" type="ORF">E4665_08965</name>
</gene>
<comment type="subcellular location">
    <subcellularLocation>
        <location evidence="1">Cell membrane</location>
        <topology evidence="1">Multi-pass membrane protein</topology>
    </subcellularLocation>
</comment>
<evidence type="ECO:0000256" key="6">
    <source>
        <dbReference type="SAM" id="Phobius"/>
    </source>
</evidence>
<dbReference type="AlphaFoldDB" id="A0A4Z0GQ05"/>
<dbReference type="EMBL" id="SRJD01000008">
    <property type="protein sequence ID" value="TGA98358.1"/>
    <property type="molecule type" value="Genomic_DNA"/>
</dbReference>
<evidence type="ECO:0000313" key="8">
    <source>
        <dbReference type="Proteomes" id="UP000298347"/>
    </source>
</evidence>
<dbReference type="GO" id="GO:0005886">
    <property type="term" value="C:plasma membrane"/>
    <property type="evidence" value="ECO:0007669"/>
    <property type="project" value="UniProtKB-SubCell"/>
</dbReference>
<comment type="caution">
    <text evidence="7">The sequence shown here is derived from an EMBL/GenBank/DDBJ whole genome shotgun (WGS) entry which is preliminary data.</text>
</comment>
<dbReference type="InterPro" id="IPR001123">
    <property type="entry name" value="LeuE-type"/>
</dbReference>
<proteinExistence type="predicted"/>
<dbReference type="Pfam" id="PF01810">
    <property type="entry name" value="LysE"/>
    <property type="match status" value="1"/>
</dbReference>
<feature type="transmembrane region" description="Helical" evidence="6">
    <location>
        <begin position="113"/>
        <end position="139"/>
    </location>
</feature>
<protein>
    <submittedName>
        <fullName evidence="7">LysE family translocator</fullName>
    </submittedName>
</protein>
<feature type="transmembrane region" description="Helical" evidence="6">
    <location>
        <begin position="40"/>
        <end position="61"/>
    </location>
</feature>
<dbReference type="OrthoDB" id="7874789at2"/>
<feature type="transmembrane region" description="Helical" evidence="6">
    <location>
        <begin position="184"/>
        <end position="206"/>
    </location>
</feature>
<evidence type="ECO:0000256" key="5">
    <source>
        <dbReference type="ARBA" id="ARBA00023136"/>
    </source>
</evidence>
<keyword evidence="4 6" id="KW-1133">Transmembrane helix</keyword>
<dbReference type="GO" id="GO:0015171">
    <property type="term" value="F:amino acid transmembrane transporter activity"/>
    <property type="evidence" value="ECO:0007669"/>
    <property type="project" value="TreeGrafter"/>
</dbReference>
<evidence type="ECO:0000313" key="7">
    <source>
        <dbReference type="EMBL" id="TGA98358.1"/>
    </source>
</evidence>
<evidence type="ECO:0000256" key="2">
    <source>
        <dbReference type="ARBA" id="ARBA00022475"/>
    </source>
</evidence>
<evidence type="ECO:0000256" key="1">
    <source>
        <dbReference type="ARBA" id="ARBA00004651"/>
    </source>
</evidence>
<organism evidence="7 8">
    <name type="scientific">Sporolactobacillus shoreae</name>
    <dbReference type="NCBI Taxonomy" id="1465501"/>
    <lineage>
        <taxon>Bacteria</taxon>
        <taxon>Bacillati</taxon>
        <taxon>Bacillota</taxon>
        <taxon>Bacilli</taxon>
        <taxon>Bacillales</taxon>
        <taxon>Sporolactobacillaceae</taxon>
        <taxon>Sporolactobacillus</taxon>
    </lineage>
</organism>
<dbReference type="Proteomes" id="UP000298347">
    <property type="component" value="Unassembled WGS sequence"/>
</dbReference>
<dbReference type="PANTHER" id="PTHR30086">
    <property type="entry name" value="ARGININE EXPORTER PROTEIN ARGO"/>
    <property type="match status" value="1"/>
</dbReference>
<evidence type="ECO:0000256" key="4">
    <source>
        <dbReference type="ARBA" id="ARBA00022989"/>
    </source>
</evidence>
<keyword evidence="5 6" id="KW-0472">Membrane</keyword>
<evidence type="ECO:0000256" key="3">
    <source>
        <dbReference type="ARBA" id="ARBA00022692"/>
    </source>
</evidence>
<dbReference type="PANTHER" id="PTHR30086:SF20">
    <property type="entry name" value="ARGININE EXPORTER PROTEIN ARGO-RELATED"/>
    <property type="match status" value="1"/>
</dbReference>
<sequence length="213" mass="21964">MDFSLFLKGIALGFTVAAPVGPIGILCIRRTLSDGRLSGLFSGLGAATADALYGSVAGFGLTAVSGFLNGQSLWLQIAGGCFLCYLGGKTLFSKPSDRPPRSTGSGKLSASYASIFFLTVTNPMTILSFVGVFTGLGLVGGQGGALSAGLLVAGVFGGSALWWLLLSVSVGMLREKMNRKVLGLINWLSGLVIISFGAGALFPLLIEKWNGLF</sequence>
<feature type="transmembrane region" description="Helical" evidence="6">
    <location>
        <begin position="145"/>
        <end position="172"/>
    </location>
</feature>
<keyword evidence="3 6" id="KW-0812">Transmembrane</keyword>
<keyword evidence="8" id="KW-1185">Reference proteome</keyword>
<dbReference type="RefSeq" id="WP_135348445.1">
    <property type="nucleotide sequence ID" value="NZ_SRJD01000008.1"/>
</dbReference>
<feature type="transmembrane region" description="Helical" evidence="6">
    <location>
        <begin position="73"/>
        <end position="92"/>
    </location>
</feature>
<keyword evidence="2" id="KW-1003">Cell membrane</keyword>
<reference evidence="7 8" key="1">
    <citation type="journal article" date="2015" name="Int. J. Syst. Evol. Microbiol.">
        <title>Sporolactobacillus shoreae sp. nov. and Sporolactobacillus spathodeae sp. nov., two spore-forming lactic acid bacteria isolated from tree barks in Thailand.</title>
        <authorList>
            <person name="Thamacharoensuk T."/>
            <person name="Kitahara M."/>
            <person name="Ohkuma M."/>
            <person name="Thongchul N."/>
            <person name="Tanasupawat S."/>
        </authorList>
    </citation>
    <scope>NUCLEOTIDE SEQUENCE [LARGE SCALE GENOMIC DNA]</scope>
    <source>
        <strain evidence="7 8">BK92</strain>
    </source>
</reference>
<name>A0A4Z0GQ05_9BACL</name>
<accession>A0A4Z0GQ05</accession>